<feature type="region of interest" description="Disordered" evidence="1">
    <location>
        <begin position="345"/>
        <end position="400"/>
    </location>
</feature>
<feature type="region of interest" description="Disordered" evidence="1">
    <location>
        <begin position="146"/>
        <end position="176"/>
    </location>
</feature>
<name>A0ABR6CL29_9BACI</name>
<keyword evidence="4" id="KW-1185">Reference proteome</keyword>
<accession>A0ABR6CL29</accession>
<protein>
    <submittedName>
        <fullName evidence="3">Stage VI sporulation protein D</fullName>
    </submittedName>
</protein>
<evidence type="ECO:0000313" key="4">
    <source>
        <dbReference type="Proteomes" id="UP000626697"/>
    </source>
</evidence>
<evidence type="ECO:0000313" key="3">
    <source>
        <dbReference type="EMBL" id="MBA9025754.1"/>
    </source>
</evidence>
<dbReference type="Proteomes" id="UP000626697">
    <property type="component" value="Unassembled WGS sequence"/>
</dbReference>
<feature type="compositionally biased region" description="Acidic residues" evidence="1">
    <location>
        <begin position="213"/>
        <end position="227"/>
    </location>
</feature>
<reference evidence="3 4" key="1">
    <citation type="submission" date="2020-08" db="EMBL/GenBank/DDBJ databases">
        <title>Genomic Encyclopedia of Type Strains, Phase IV (KMG-IV): sequencing the most valuable type-strain genomes for metagenomic binning, comparative biology and taxonomic classification.</title>
        <authorList>
            <person name="Goeker M."/>
        </authorList>
    </citation>
    <scope>NUCLEOTIDE SEQUENCE [LARGE SCALE GENOMIC DNA]</scope>
    <source>
        <strain evidence="3 4">DSM 105481</strain>
    </source>
</reference>
<dbReference type="InterPro" id="IPR018392">
    <property type="entry name" value="LysM"/>
</dbReference>
<organism evidence="3 4">
    <name type="scientific">Peribacillus huizhouensis</name>
    <dbReference type="NCBI Taxonomy" id="1501239"/>
    <lineage>
        <taxon>Bacteria</taxon>
        <taxon>Bacillati</taxon>
        <taxon>Bacillota</taxon>
        <taxon>Bacilli</taxon>
        <taxon>Bacillales</taxon>
        <taxon>Bacillaceae</taxon>
        <taxon>Peribacillus</taxon>
    </lineage>
</organism>
<evidence type="ECO:0000256" key="1">
    <source>
        <dbReference type="SAM" id="MobiDB-lite"/>
    </source>
</evidence>
<dbReference type="CDD" id="cd00118">
    <property type="entry name" value="LysM"/>
    <property type="match status" value="1"/>
</dbReference>
<dbReference type="Pfam" id="PF20918">
    <property type="entry name" value="SPOCS_spoVID-N"/>
    <property type="match status" value="1"/>
</dbReference>
<dbReference type="SMART" id="SM00257">
    <property type="entry name" value="LysM"/>
    <property type="match status" value="1"/>
</dbReference>
<feature type="compositionally biased region" description="Acidic residues" evidence="1">
    <location>
        <begin position="155"/>
        <end position="169"/>
    </location>
</feature>
<dbReference type="Pfam" id="PF01476">
    <property type="entry name" value="LysM"/>
    <property type="match status" value="1"/>
</dbReference>
<dbReference type="EMBL" id="JACJHX010000002">
    <property type="protein sequence ID" value="MBA9025754.1"/>
    <property type="molecule type" value="Genomic_DNA"/>
</dbReference>
<proteinExistence type="predicted"/>
<feature type="region of interest" description="Disordered" evidence="1">
    <location>
        <begin position="305"/>
        <end position="331"/>
    </location>
</feature>
<comment type="caution">
    <text evidence="3">The sequence shown here is derived from an EMBL/GenBank/DDBJ whole genome shotgun (WGS) entry which is preliminary data.</text>
</comment>
<evidence type="ECO:0000259" key="2">
    <source>
        <dbReference type="PROSITE" id="PS51782"/>
    </source>
</evidence>
<sequence length="471" mass="54842">MSIENQSFLRFSLEESVWFQKGQEIEELYSLSLEPNVTIQESDQYVVIRGSLDLSGEYKETGEEDGTSDLEFSQPFYPKTIHSVDLRADGLSEFIHRIPVDITIPNNRIQSLDNIDVNIHAFDYFMPEKNCLKLEAELIISGIEDSRSERKQEEPADFLDEYEEEENERDEANSTWEETVEVEFEEETSSQSENVAFDQEPLAYYRDQEEMVNETEEVDDMLEENESEQVTLFRELEESTNIAEEIDYSPEKIEQDPVSIYHEQEEIQTELVPLSREMEVEKEDEDELFTPFIVEARKLPDIEDAEESRPIYANTTKETQEIQEIQAIEPPKVEQHLEELRASEMVAEDVHEHSQIEKEHGPLLDFVRRKEEKSTKKDPSEREKVSERESAEKEATKEDHLSLTSFLGRKQEEELIAIKVCIVQQGETLDSLAERYEVSVQSLLNSNELEPSQDIYEGQVLYVPKVRAIKN</sequence>
<dbReference type="InterPro" id="IPR036779">
    <property type="entry name" value="LysM_dom_sf"/>
</dbReference>
<gene>
    <name evidence="3" type="ORF">HNP81_001037</name>
</gene>
<dbReference type="RefSeq" id="WP_182501790.1">
    <property type="nucleotide sequence ID" value="NZ_JACJHX010000002.1"/>
</dbReference>
<dbReference type="Gene3D" id="3.10.350.10">
    <property type="entry name" value="LysM domain"/>
    <property type="match status" value="1"/>
</dbReference>
<dbReference type="PROSITE" id="PS51782">
    <property type="entry name" value="LYSM"/>
    <property type="match status" value="1"/>
</dbReference>
<dbReference type="SUPFAM" id="SSF54106">
    <property type="entry name" value="LysM domain"/>
    <property type="match status" value="1"/>
</dbReference>
<dbReference type="InterPro" id="IPR048862">
    <property type="entry name" value="SPOCS_spoVID_N"/>
</dbReference>
<feature type="region of interest" description="Disordered" evidence="1">
    <location>
        <begin position="213"/>
        <end position="251"/>
    </location>
</feature>
<feature type="domain" description="LysM" evidence="2">
    <location>
        <begin position="419"/>
        <end position="463"/>
    </location>
</feature>